<dbReference type="SUPFAM" id="SSF46785">
    <property type="entry name" value="Winged helix' DNA-binding domain"/>
    <property type="match status" value="1"/>
</dbReference>
<reference evidence="6" key="1">
    <citation type="submission" date="2016-10" db="EMBL/GenBank/DDBJ databases">
        <authorList>
            <person name="Varghese N."/>
            <person name="Submissions S."/>
        </authorList>
    </citation>
    <scope>NUCLEOTIDE SEQUENCE [LARGE SCALE GENOMIC DNA]</scope>
    <source>
        <strain evidence="6">DSM 44654</strain>
    </source>
</reference>
<dbReference type="AlphaFoldDB" id="A0A1H5QKD1"/>
<dbReference type="RefSeq" id="WP_086672694.1">
    <property type="nucleotide sequence ID" value="NZ_FNUJ01000003.1"/>
</dbReference>
<evidence type="ECO:0000259" key="4">
    <source>
        <dbReference type="PROSITE" id="PS50995"/>
    </source>
</evidence>
<dbReference type="GO" id="GO:0003677">
    <property type="term" value="F:DNA binding"/>
    <property type="evidence" value="ECO:0007669"/>
    <property type="project" value="UniProtKB-KW"/>
</dbReference>
<dbReference type="GO" id="GO:0006950">
    <property type="term" value="P:response to stress"/>
    <property type="evidence" value="ECO:0007669"/>
    <property type="project" value="TreeGrafter"/>
</dbReference>
<dbReference type="GO" id="GO:0003700">
    <property type="term" value="F:DNA-binding transcription factor activity"/>
    <property type="evidence" value="ECO:0007669"/>
    <property type="project" value="InterPro"/>
</dbReference>
<dbReference type="EMBL" id="FNUJ01000003">
    <property type="protein sequence ID" value="SEF26509.1"/>
    <property type="molecule type" value="Genomic_DNA"/>
</dbReference>
<dbReference type="PROSITE" id="PS50995">
    <property type="entry name" value="HTH_MARR_2"/>
    <property type="match status" value="1"/>
</dbReference>
<dbReference type="InterPro" id="IPR036388">
    <property type="entry name" value="WH-like_DNA-bd_sf"/>
</dbReference>
<dbReference type="InterPro" id="IPR000835">
    <property type="entry name" value="HTH_MarR-typ"/>
</dbReference>
<dbReference type="Proteomes" id="UP000198878">
    <property type="component" value="Unassembled WGS sequence"/>
</dbReference>
<evidence type="ECO:0000313" key="5">
    <source>
        <dbReference type="EMBL" id="SEF26509.1"/>
    </source>
</evidence>
<accession>A0A1H5QKD1</accession>
<dbReference type="STRING" id="218821.SAMN05421837_103365"/>
<keyword evidence="3" id="KW-0804">Transcription</keyword>
<dbReference type="PROSITE" id="PS01117">
    <property type="entry name" value="HTH_MARR_1"/>
    <property type="match status" value="1"/>
</dbReference>
<keyword evidence="1" id="KW-0805">Transcription regulation</keyword>
<dbReference type="InterPro" id="IPR039422">
    <property type="entry name" value="MarR/SlyA-like"/>
</dbReference>
<dbReference type="Gene3D" id="1.10.10.10">
    <property type="entry name" value="Winged helix-like DNA-binding domain superfamily/Winged helix DNA-binding domain"/>
    <property type="match status" value="1"/>
</dbReference>
<organism evidence="5 6">
    <name type="scientific">Amycolatopsis pretoriensis</name>
    <dbReference type="NCBI Taxonomy" id="218821"/>
    <lineage>
        <taxon>Bacteria</taxon>
        <taxon>Bacillati</taxon>
        <taxon>Actinomycetota</taxon>
        <taxon>Actinomycetes</taxon>
        <taxon>Pseudonocardiales</taxon>
        <taxon>Pseudonocardiaceae</taxon>
        <taxon>Amycolatopsis</taxon>
    </lineage>
</organism>
<keyword evidence="6" id="KW-1185">Reference proteome</keyword>
<dbReference type="PANTHER" id="PTHR33164">
    <property type="entry name" value="TRANSCRIPTIONAL REGULATOR, MARR FAMILY"/>
    <property type="match status" value="1"/>
</dbReference>
<dbReference type="Pfam" id="PF01047">
    <property type="entry name" value="MarR"/>
    <property type="match status" value="1"/>
</dbReference>
<dbReference type="OrthoDB" id="4807076at2"/>
<protein>
    <submittedName>
        <fullName evidence="5">DNA-binding transcriptional regulator, MarR family</fullName>
    </submittedName>
</protein>
<evidence type="ECO:0000256" key="3">
    <source>
        <dbReference type="ARBA" id="ARBA00023163"/>
    </source>
</evidence>
<evidence type="ECO:0000256" key="2">
    <source>
        <dbReference type="ARBA" id="ARBA00023125"/>
    </source>
</evidence>
<dbReference type="InterPro" id="IPR023187">
    <property type="entry name" value="Tscrpt_reg_MarR-type_CS"/>
</dbReference>
<dbReference type="PRINTS" id="PR00598">
    <property type="entry name" value="HTHMARR"/>
</dbReference>
<feature type="domain" description="HTH marR-type" evidence="4">
    <location>
        <begin position="7"/>
        <end position="136"/>
    </location>
</feature>
<evidence type="ECO:0000256" key="1">
    <source>
        <dbReference type="ARBA" id="ARBA00023015"/>
    </source>
</evidence>
<evidence type="ECO:0000313" key="6">
    <source>
        <dbReference type="Proteomes" id="UP000198878"/>
    </source>
</evidence>
<dbReference type="PANTHER" id="PTHR33164:SF99">
    <property type="entry name" value="MARR FAMILY REGULATORY PROTEIN"/>
    <property type="match status" value="1"/>
</dbReference>
<keyword evidence="2 5" id="KW-0238">DNA-binding</keyword>
<name>A0A1H5QKD1_9PSEU</name>
<proteinExistence type="predicted"/>
<sequence>MSADPITDDVVALLARIVDRFVDSYESAAATQGLTTVQAKVLGALGEPLPMHRIAEKLKSERSNVTGIIDRLEARGLVERRVDQRDRRIKNIVATPAGAVLARDLQRGLGFAADPLAALGADDRVQLRDLLRRMVDVEA</sequence>
<gene>
    <name evidence="5" type="ORF">SAMN05421837_103365</name>
</gene>
<dbReference type="SMART" id="SM00347">
    <property type="entry name" value="HTH_MARR"/>
    <property type="match status" value="1"/>
</dbReference>
<dbReference type="InterPro" id="IPR036390">
    <property type="entry name" value="WH_DNA-bd_sf"/>
</dbReference>